<name>A0A0C9VPW2_SPHS4</name>
<dbReference type="OrthoDB" id="5283654at2759"/>
<keyword evidence="5" id="KW-1185">Reference proteome</keyword>
<sequence length="289" mass="32347">MSAYKSFAIAGFGKAGSLYANCFAQHKEDGFKWKVLSRSFAKPELRTAEAQGAELVAVDYDSQSSLINALKGVDVVLSTLRDEGLETVQLNLVRAAKEAGVKLFVPSEYGKNTLGIKEPYLKPKADTHDLLKELNLPYTLFFTGLWPSLILEPVSGILMGMDFDAGKFNFFGDGKIGLSWTTPEDFVPLAHHILTTLPLSELENSVFQIEGDRKSLKEIVALWQKKTGRKPEIYERSEEEIQAYIDSQDSNMMKLMPRELQRAGMRVTGEANKLWPGWKASNTWENIFA</sequence>
<dbReference type="InterPro" id="IPR051609">
    <property type="entry name" value="NmrA/Isoflavone_reductase-like"/>
</dbReference>
<evidence type="ECO:0000256" key="2">
    <source>
        <dbReference type="ARBA" id="ARBA00023002"/>
    </source>
</evidence>
<dbReference type="Gene3D" id="3.40.50.720">
    <property type="entry name" value="NAD(P)-binding Rossmann-like Domain"/>
    <property type="match status" value="1"/>
</dbReference>
<dbReference type="PANTHER" id="PTHR47706">
    <property type="entry name" value="NMRA-LIKE FAMILY PROTEIN"/>
    <property type="match status" value="1"/>
</dbReference>
<accession>A0A0C9VPW2</accession>
<dbReference type="Proteomes" id="UP000054279">
    <property type="component" value="Unassembled WGS sequence"/>
</dbReference>
<gene>
    <name evidence="4" type="ORF">M422DRAFT_32294</name>
</gene>
<dbReference type="InterPro" id="IPR036291">
    <property type="entry name" value="NAD(P)-bd_dom_sf"/>
</dbReference>
<reference evidence="4 5" key="1">
    <citation type="submission" date="2014-06" db="EMBL/GenBank/DDBJ databases">
        <title>Evolutionary Origins and Diversification of the Mycorrhizal Mutualists.</title>
        <authorList>
            <consortium name="DOE Joint Genome Institute"/>
            <consortium name="Mycorrhizal Genomics Consortium"/>
            <person name="Kohler A."/>
            <person name="Kuo A."/>
            <person name="Nagy L.G."/>
            <person name="Floudas D."/>
            <person name="Copeland A."/>
            <person name="Barry K.W."/>
            <person name="Cichocki N."/>
            <person name="Veneault-Fourrey C."/>
            <person name="LaButti K."/>
            <person name="Lindquist E.A."/>
            <person name="Lipzen A."/>
            <person name="Lundell T."/>
            <person name="Morin E."/>
            <person name="Murat C."/>
            <person name="Riley R."/>
            <person name="Ohm R."/>
            <person name="Sun H."/>
            <person name="Tunlid A."/>
            <person name="Henrissat B."/>
            <person name="Grigoriev I.V."/>
            <person name="Hibbett D.S."/>
            <person name="Martin F."/>
        </authorList>
    </citation>
    <scope>NUCLEOTIDE SEQUENCE [LARGE SCALE GENOMIC DNA]</scope>
    <source>
        <strain evidence="4 5">SS14</strain>
    </source>
</reference>
<evidence type="ECO:0000313" key="5">
    <source>
        <dbReference type="Proteomes" id="UP000054279"/>
    </source>
</evidence>
<dbReference type="Gene3D" id="3.90.25.10">
    <property type="entry name" value="UDP-galactose 4-epimerase, domain 1"/>
    <property type="match status" value="1"/>
</dbReference>
<organism evidence="4 5">
    <name type="scientific">Sphaerobolus stellatus (strain SS14)</name>
    <dbReference type="NCBI Taxonomy" id="990650"/>
    <lineage>
        <taxon>Eukaryota</taxon>
        <taxon>Fungi</taxon>
        <taxon>Dikarya</taxon>
        <taxon>Basidiomycota</taxon>
        <taxon>Agaricomycotina</taxon>
        <taxon>Agaricomycetes</taxon>
        <taxon>Phallomycetidae</taxon>
        <taxon>Geastrales</taxon>
        <taxon>Sphaerobolaceae</taxon>
        <taxon>Sphaerobolus</taxon>
    </lineage>
</organism>
<dbReference type="InterPro" id="IPR008030">
    <property type="entry name" value="NmrA-like"/>
</dbReference>
<evidence type="ECO:0000259" key="3">
    <source>
        <dbReference type="Pfam" id="PF05368"/>
    </source>
</evidence>
<feature type="domain" description="NmrA-like" evidence="3">
    <location>
        <begin position="9"/>
        <end position="279"/>
    </location>
</feature>
<evidence type="ECO:0000313" key="4">
    <source>
        <dbReference type="EMBL" id="KIJ40230.1"/>
    </source>
</evidence>
<dbReference type="GO" id="GO:0016491">
    <property type="term" value="F:oxidoreductase activity"/>
    <property type="evidence" value="ECO:0007669"/>
    <property type="project" value="UniProtKB-KW"/>
</dbReference>
<keyword evidence="1" id="KW-0521">NADP</keyword>
<keyword evidence="2" id="KW-0560">Oxidoreductase</keyword>
<dbReference type="EMBL" id="KN837145">
    <property type="protein sequence ID" value="KIJ40230.1"/>
    <property type="molecule type" value="Genomic_DNA"/>
</dbReference>
<protein>
    <recommendedName>
        <fullName evidence="3">NmrA-like domain-containing protein</fullName>
    </recommendedName>
</protein>
<dbReference type="SUPFAM" id="SSF51735">
    <property type="entry name" value="NAD(P)-binding Rossmann-fold domains"/>
    <property type="match status" value="1"/>
</dbReference>
<dbReference type="HOGENOM" id="CLU_044876_6_1_1"/>
<evidence type="ECO:0000256" key="1">
    <source>
        <dbReference type="ARBA" id="ARBA00022857"/>
    </source>
</evidence>
<dbReference type="Pfam" id="PF05368">
    <property type="entry name" value="NmrA"/>
    <property type="match status" value="1"/>
</dbReference>
<dbReference type="AlphaFoldDB" id="A0A0C9VPW2"/>
<dbReference type="PANTHER" id="PTHR47706:SF9">
    <property type="entry name" value="NMRA-LIKE DOMAIN-CONTAINING PROTEIN-RELATED"/>
    <property type="match status" value="1"/>
</dbReference>
<proteinExistence type="predicted"/>